<evidence type="ECO:0000256" key="1">
    <source>
        <dbReference type="SAM" id="Phobius"/>
    </source>
</evidence>
<reference evidence="2 3" key="1">
    <citation type="submission" date="2014-03" db="EMBL/GenBank/DDBJ databases">
        <title>Genome sequence of Bordetella bronchiseptica.</title>
        <authorList>
            <person name="Harvill E."/>
            <person name="Goodfield L.L."/>
            <person name="Ivanov Y.V."/>
            <person name="Meyer J.A."/>
            <person name="Muse S.J."/>
            <person name="Jacobs N."/>
            <person name="Bendor L."/>
            <person name="Smallridge W.E."/>
            <person name="Brinkac L.M."/>
            <person name="Sanka R."/>
            <person name="Kim M."/>
            <person name="Losada L."/>
        </authorList>
    </citation>
    <scope>NUCLEOTIDE SEQUENCE [LARGE SCALE GENOMIC DNA]</scope>
    <source>
        <strain evidence="2 3">00-P-2796</strain>
    </source>
</reference>
<dbReference type="EMBL" id="JGWH01000111">
    <property type="protein sequence ID" value="KCV33984.1"/>
    <property type="molecule type" value="Genomic_DNA"/>
</dbReference>
<organism evidence="2 3">
    <name type="scientific">Bordetella bronchiseptica 00-P-2796</name>
    <dbReference type="NCBI Taxonomy" id="1331199"/>
    <lineage>
        <taxon>Bacteria</taxon>
        <taxon>Pseudomonadati</taxon>
        <taxon>Pseudomonadota</taxon>
        <taxon>Betaproteobacteria</taxon>
        <taxon>Burkholderiales</taxon>
        <taxon>Alcaligenaceae</taxon>
        <taxon>Bordetella</taxon>
    </lineage>
</organism>
<accession>A0ABR4RCU2</accession>
<evidence type="ECO:0000313" key="2">
    <source>
        <dbReference type="EMBL" id="KCV33984.1"/>
    </source>
</evidence>
<comment type="caution">
    <text evidence="2">The sequence shown here is derived from an EMBL/GenBank/DDBJ whole genome shotgun (WGS) entry which is preliminary data.</text>
</comment>
<proteinExistence type="predicted"/>
<keyword evidence="1" id="KW-0812">Transmembrane</keyword>
<name>A0ABR4RCU2_BORBO</name>
<gene>
    <name evidence="2" type="ORF">L490_5272</name>
</gene>
<feature type="transmembrane region" description="Helical" evidence="1">
    <location>
        <begin position="41"/>
        <end position="60"/>
    </location>
</feature>
<sequence>MFMMHSKEVGIAKRLAYGLVSWLLGYFGAPELGRLVGVHETVVTGFVAAAVAVTIAVTAIERIKAFDISVFWKRGG</sequence>
<dbReference type="Proteomes" id="UP000025756">
    <property type="component" value="Unassembled WGS sequence"/>
</dbReference>
<keyword evidence="1" id="KW-0472">Membrane</keyword>
<keyword evidence="1" id="KW-1133">Transmembrane helix</keyword>
<keyword evidence="3" id="KW-1185">Reference proteome</keyword>
<dbReference type="InterPro" id="IPR032637">
    <property type="entry name" value="Phage_holin-like"/>
</dbReference>
<dbReference type="Pfam" id="PF16931">
    <property type="entry name" value="Phage_holin_8"/>
    <property type="match status" value="1"/>
</dbReference>
<evidence type="ECO:0000313" key="3">
    <source>
        <dbReference type="Proteomes" id="UP000025756"/>
    </source>
</evidence>
<protein>
    <submittedName>
        <fullName evidence="2">N-acetyltransferase YedL</fullName>
    </submittedName>
</protein>